<name>R4TE43_9PSEU</name>
<reference evidence="2 3" key="1">
    <citation type="journal article" date="2013" name="BMC Genomics">
        <title>ContigScape: a Cytoscape plugin facilitating microbial genome gap closing.</title>
        <authorList>
            <person name="Tang B."/>
            <person name="Wang Q."/>
            <person name="Yang M."/>
            <person name="Xie F."/>
            <person name="Zhu Y."/>
            <person name="Zhuo Y."/>
            <person name="Wang S."/>
            <person name="Gao H."/>
            <person name="Ding X."/>
            <person name="Zhang L."/>
            <person name="Zhao G."/>
            <person name="Zheng H."/>
        </authorList>
    </citation>
    <scope>NUCLEOTIDE SEQUENCE [LARGE SCALE GENOMIC DNA]</scope>
    <source>
        <strain evidence="2 3">HCCB10007</strain>
    </source>
</reference>
<protein>
    <submittedName>
        <fullName evidence="2">Uncharacterized protein</fullName>
    </submittedName>
</protein>
<evidence type="ECO:0000256" key="1">
    <source>
        <dbReference type="SAM" id="MobiDB-lite"/>
    </source>
</evidence>
<keyword evidence="3" id="KW-1185">Reference proteome</keyword>
<feature type="region of interest" description="Disordered" evidence="1">
    <location>
        <begin position="1"/>
        <end position="24"/>
    </location>
</feature>
<dbReference type="KEGG" id="aoi:AORI_6464"/>
<organism evidence="2 3">
    <name type="scientific">Amycolatopsis keratiniphila</name>
    <dbReference type="NCBI Taxonomy" id="129921"/>
    <lineage>
        <taxon>Bacteria</taxon>
        <taxon>Bacillati</taxon>
        <taxon>Actinomycetota</taxon>
        <taxon>Actinomycetes</taxon>
        <taxon>Pseudonocardiales</taxon>
        <taxon>Pseudonocardiaceae</taxon>
        <taxon>Amycolatopsis</taxon>
        <taxon>Amycolatopsis japonica group</taxon>
    </lineage>
</organism>
<feature type="region of interest" description="Disordered" evidence="1">
    <location>
        <begin position="230"/>
        <end position="259"/>
    </location>
</feature>
<dbReference type="AlphaFoldDB" id="R4TE43"/>
<dbReference type="EMBL" id="CP003410">
    <property type="protein sequence ID" value="AGM09047.1"/>
    <property type="molecule type" value="Genomic_DNA"/>
</dbReference>
<dbReference type="HOGENOM" id="CLU_958581_0_0_11"/>
<dbReference type="Proteomes" id="UP000013968">
    <property type="component" value="Chromosome"/>
</dbReference>
<evidence type="ECO:0000313" key="3">
    <source>
        <dbReference type="Proteomes" id="UP000013968"/>
    </source>
</evidence>
<evidence type="ECO:0000313" key="2">
    <source>
        <dbReference type="EMBL" id="AGM09047.1"/>
    </source>
</evidence>
<gene>
    <name evidence="2" type="ORF">AORI_6464</name>
</gene>
<sequence>MTMPPIGGYYPTGPGPGPMTPEQSEAMAKQLVAAFKVAFPDPAVLHKGEITVIKNELNALNAAVNGIKGEFNIVSAQTDLVRLESKPLFDLQEYLAGKKGEKPEQLKAAAAAAQKKADDAYQLTQKSLRRANQIDSALQRAVTGRVIPLGAQVTKLDLAIQQVTNQVHPLRTEVAKLGTAIQQAVANKVKPFEQRITTAARDATAALQGVRRVGTDLDTARKALNRRVTKLETQKSGQGKSSAGADAAALRREGDRTRRALRDLTAAMRGTGPGSQQFKRQIEAIEKSLR</sequence>
<dbReference type="RefSeq" id="WP_016336760.1">
    <property type="nucleotide sequence ID" value="NC_021252.1"/>
</dbReference>
<feature type="compositionally biased region" description="Basic and acidic residues" evidence="1">
    <location>
        <begin position="249"/>
        <end position="259"/>
    </location>
</feature>
<dbReference type="PATRIC" id="fig|1156913.3.peg.6594"/>
<accession>R4TE43</accession>
<feature type="compositionally biased region" description="Low complexity" evidence="1">
    <location>
        <begin position="1"/>
        <end position="12"/>
    </location>
</feature>
<proteinExistence type="predicted"/>